<feature type="domain" description="p55 C-terminal" evidence="1">
    <location>
        <begin position="306"/>
        <end position="381"/>
    </location>
</feature>
<organism evidence="2">
    <name type="scientific">Emaravirus tritici</name>
    <dbReference type="NCBI Taxonomy" id="1980428"/>
    <lineage>
        <taxon>Viruses</taxon>
        <taxon>Riboviria</taxon>
        <taxon>Orthornavirae</taxon>
        <taxon>Negarnaviricota</taxon>
        <taxon>Polyploviricotina</taxon>
        <taxon>Bunyaviricetes</taxon>
        <taxon>Elliovirales</taxon>
        <taxon>Fimoviridae</taxon>
        <taxon>Emaravirus</taxon>
    </lineage>
</organism>
<sequence>MYYTNNWKYENDGLISINFPDDDFEEAKMDETGDITRFMDKTMIRRLIKRYSEEKGEDLRSDENVFISYYTTDELIEGSNRKRYFLEPRSGKLTRMSMIRKIYDILRDSFLTDIIDNFHKTGSFHEAYDINFFNLRFIIIIGFYDMRSCIDFACDNFLELLETFRYSSVTNAIDRSKNLCSFYYRFISSNSKQTVEYFVLVEFSDIYSRITSNFNPPIALDMHPEIYSLVRSSIRDAVNMNRKSIKFEDVKLHLGGFYEEKTVEEMVSVAVKFINDNVVLEPMTVHKEDLGVYKINRTLKHYEDIENDYFHYNIPCDSDELRCVLDKLQEKFDDITKIKPINYCNEFISLNDRYKVINVMKKYNKNIKYNNAMVYLFAQHYLKYETIQERIKMPIEVRAINVIMTAVKKILGLVKYNINQCLMKNPRAKFINTTNDISKYSIRILDDSSGQLFYMKPSEETFRTGSKLEFSHEQSLHNIRNNTKSDSENSLNFFDD</sequence>
<evidence type="ECO:0000313" key="2">
    <source>
        <dbReference type="EMBL" id="QQO58780.1"/>
    </source>
</evidence>
<dbReference type="Pfam" id="PF21705">
    <property type="entry name" value="p55_CTD"/>
    <property type="match status" value="1"/>
</dbReference>
<dbReference type="EMBL" id="MT762113">
    <property type="protein sequence ID" value="QQO58780.1"/>
    <property type="molecule type" value="Genomic_RNA"/>
</dbReference>
<protein>
    <recommendedName>
        <fullName evidence="1">p55 C-terminal domain-containing protein</fullName>
    </recommendedName>
</protein>
<dbReference type="InterPro" id="IPR048854">
    <property type="entry name" value="p55_CTD"/>
</dbReference>
<evidence type="ECO:0000259" key="1">
    <source>
        <dbReference type="Pfam" id="PF21705"/>
    </source>
</evidence>
<proteinExistence type="predicted"/>
<name>A0A7T8D064_9VIRU</name>
<reference evidence="2" key="1">
    <citation type="submission" date="2020-07" db="EMBL/GenBank/DDBJ databases">
        <authorList>
            <person name="Stenglein M."/>
            <person name="Albrecht T."/>
            <person name="Nachappa P."/>
        </authorList>
    </citation>
    <scope>NUCLEOTIDE SEQUENCE</scope>
    <source>
        <strain evidence="2">COPhil</strain>
    </source>
</reference>
<accession>A0A7T8D064</accession>